<dbReference type="EMBL" id="QVTD01000015">
    <property type="protein sequence ID" value="RFU61431.1"/>
    <property type="molecule type" value="Genomic_DNA"/>
</dbReference>
<proteinExistence type="predicted"/>
<evidence type="ECO:0000313" key="1">
    <source>
        <dbReference type="EMBL" id="RFU61431.1"/>
    </source>
</evidence>
<comment type="caution">
    <text evidence="1">The sequence shown here is derived from an EMBL/GenBank/DDBJ whole genome shotgun (WGS) entry which is preliminary data.</text>
</comment>
<protein>
    <submittedName>
        <fullName evidence="1">IPT/TIG domain protein</fullName>
    </submittedName>
</protein>
<dbReference type="PANTHER" id="PTHR46182">
    <property type="entry name" value="FI19480P1"/>
    <property type="match status" value="1"/>
</dbReference>
<dbReference type="Gene3D" id="2.60.40.10">
    <property type="entry name" value="Immunoglobulins"/>
    <property type="match status" value="2"/>
</dbReference>
<dbReference type="RefSeq" id="WP_117323978.1">
    <property type="nucleotide sequence ID" value="NZ_QVTD01000015.1"/>
</dbReference>
<name>A0A372L8X3_9BACI</name>
<reference evidence="1 2" key="1">
    <citation type="submission" date="2018-08" db="EMBL/GenBank/DDBJ databases">
        <title>Bacillus chawlae sp. nov., Bacillus glennii sp. nov., and Bacillus saganii sp. nov. Isolated from the Vehicle Assembly Building at Kennedy Space Center where the Viking Spacecraft were Assembled.</title>
        <authorList>
            <person name="Seuylemezian A."/>
            <person name="Vaishampayan P."/>
        </authorList>
    </citation>
    <scope>NUCLEOTIDE SEQUENCE [LARGE SCALE GENOMIC DNA]</scope>
    <source>
        <strain evidence="1 2">V44-8</strain>
    </source>
</reference>
<dbReference type="PANTHER" id="PTHR46182:SF2">
    <property type="entry name" value="FI19480P1"/>
    <property type="match status" value="1"/>
</dbReference>
<accession>A0A372L8X3</accession>
<dbReference type="AlphaFoldDB" id="A0A372L8X3"/>
<organism evidence="1 2">
    <name type="scientific">Peribacillus glennii</name>
    <dbReference type="NCBI Taxonomy" id="2303991"/>
    <lineage>
        <taxon>Bacteria</taxon>
        <taxon>Bacillati</taxon>
        <taxon>Bacillota</taxon>
        <taxon>Bacilli</taxon>
        <taxon>Bacillales</taxon>
        <taxon>Bacillaceae</taxon>
        <taxon>Peribacillus</taxon>
    </lineage>
</organism>
<gene>
    <name evidence="1" type="ORF">D0466_18285</name>
</gene>
<dbReference type="OrthoDB" id="9805017at2"/>
<dbReference type="Pfam" id="PF22352">
    <property type="entry name" value="K319L-like_PKD"/>
    <property type="match status" value="2"/>
</dbReference>
<dbReference type="Proteomes" id="UP000262939">
    <property type="component" value="Unassembled WGS sequence"/>
</dbReference>
<evidence type="ECO:0000313" key="2">
    <source>
        <dbReference type="Proteomes" id="UP000262939"/>
    </source>
</evidence>
<dbReference type="InterPro" id="IPR013783">
    <property type="entry name" value="Ig-like_fold"/>
</dbReference>
<dbReference type="GO" id="GO:0031410">
    <property type="term" value="C:cytoplasmic vesicle"/>
    <property type="evidence" value="ECO:0007669"/>
    <property type="project" value="TreeGrafter"/>
</dbReference>
<keyword evidence="2" id="KW-1185">Reference proteome</keyword>
<dbReference type="InterPro" id="IPR029865">
    <property type="entry name" value="KIAA0319-like"/>
</dbReference>
<dbReference type="GO" id="GO:0016020">
    <property type="term" value="C:membrane"/>
    <property type="evidence" value="ECO:0007669"/>
    <property type="project" value="TreeGrafter"/>
</dbReference>
<sequence length="680" mass="71385">MEVGPINALNGFPVWYKDENGLRLQLNTDPNDPFSGLTPADLSNPGQPVSFPNNFPGEAFYMLAEAEMQTGTGERARLVLALEAAFVSEIPREGDQIVFGRVRIRVAGLQPNAEYVVTHPYGVDTFIAEPNDKGFGEINFTEDIGGLDGGNFELALNSRIHPFLHWDPNVAPAPPEGYIGDPNVDHPVIGSPLVDRFGEPQNIFRIEGPGIGIGSPDRSTTPGINPDNCIETRGFSLLGKISTISGVDVTRTTYTQIDSSAGLLDVFAKSDVTPQQIEVSGSGIVPATLQGRQGLYFARVSYSGAQPPSSVTVRNVTDNPDSIKEAVPVDFITASANYNNDSQTLIINASSSDKVNPIVLNVSDFGQGNLTIPAAGELTLTLTNVPANVTILSSAGGRTTIPVTVEGGPDNPVGVLANAGQDQTVMAGSQVTLNGTNSTGPITSYHWIQLSGTPVSIVNSETAAPSFTAPQTPETLTFQLTVEGEGGPSTDTVSISVVESAPSPVANAGPDQTVQQGTLVTFNGSAAGLATSFNWEQISGPPVQITNADSSSATLTAPKQLSSLSFELTVSGPGGTSTDTTQVTTLPDNLTVTRAEYRTDDSEWRISGTSDVPGPGVNITMFIGNTLNGTILAQVEVDPLGVWQYRFKPSSVQPDSTTRSISVQSSSGGTLINIPLTIRQ</sequence>